<sequence>MAIHNYRRAIACDAEFFRVNNNLSNALKEAGKVHETIDCCHINHPQILSNLGCIYIEKNMMSTAAQCFNASLSVALACTIRYLMIHFIRSTNIIKRMKNSLELQLICHGLAFLLVSTQGFPDILCSDDVESAIKSYRQALMLCPDFPRATCLLLDALQCVCDWDNQEEIFIKVEGILRREIEMSFIPSVQPLQATAYPLDTMLSLDISRKHAEYFSVIAACYSFSPFTHPPPLLIKCGDRKERLRVE</sequence>
<dbReference type="Gene3D" id="1.25.40.10">
    <property type="entry name" value="Tetratricopeptide repeat domain"/>
    <property type="match status" value="2"/>
</dbReference>
<dbReference type="AlphaFoldDB" id="A0A2G2ZGE0"/>
<gene>
    <name evidence="1" type="ORF">T459_14073</name>
</gene>
<name>A0A2G2ZGE0_CAPAN</name>
<dbReference type="Gramene" id="PHT81058">
    <property type="protein sequence ID" value="PHT81058"/>
    <property type="gene ID" value="T459_14073"/>
</dbReference>
<dbReference type="Proteomes" id="UP000222542">
    <property type="component" value="Unassembled WGS sequence"/>
</dbReference>
<comment type="caution">
    <text evidence="1">The sequence shown here is derived from an EMBL/GenBank/DDBJ whole genome shotgun (WGS) entry which is preliminary data.</text>
</comment>
<dbReference type="InterPro" id="IPR019734">
    <property type="entry name" value="TPR_rpt"/>
</dbReference>
<protein>
    <submittedName>
        <fullName evidence="1">Uncharacterized protein</fullName>
    </submittedName>
</protein>
<keyword evidence="2" id="KW-1185">Reference proteome</keyword>
<dbReference type="PANTHER" id="PTHR44366">
    <property type="entry name" value="UDP-N-ACETYLGLUCOSAMINE--PEPTIDE N-ACETYLGLUCOSAMINYLTRANSFERASE 110 KDA SUBUNIT"/>
    <property type="match status" value="1"/>
</dbReference>
<dbReference type="PANTHER" id="PTHR44366:SF1">
    <property type="entry name" value="UDP-N-ACETYLGLUCOSAMINE--PEPTIDE N-ACETYLGLUCOSAMINYLTRANSFERASE 110 KDA SUBUNIT"/>
    <property type="match status" value="1"/>
</dbReference>
<evidence type="ECO:0000313" key="2">
    <source>
        <dbReference type="Proteomes" id="UP000222542"/>
    </source>
</evidence>
<reference evidence="1 2" key="1">
    <citation type="journal article" date="2014" name="Nat. Genet.">
        <title>Genome sequence of the hot pepper provides insights into the evolution of pungency in Capsicum species.</title>
        <authorList>
            <person name="Kim S."/>
            <person name="Park M."/>
            <person name="Yeom S.I."/>
            <person name="Kim Y.M."/>
            <person name="Lee J.M."/>
            <person name="Lee H.A."/>
            <person name="Seo E."/>
            <person name="Choi J."/>
            <person name="Cheong K."/>
            <person name="Kim K.T."/>
            <person name="Jung K."/>
            <person name="Lee G.W."/>
            <person name="Oh S.K."/>
            <person name="Bae C."/>
            <person name="Kim S.B."/>
            <person name="Lee H.Y."/>
            <person name="Kim S.Y."/>
            <person name="Kim M.S."/>
            <person name="Kang B.C."/>
            <person name="Jo Y.D."/>
            <person name="Yang H.B."/>
            <person name="Jeong H.J."/>
            <person name="Kang W.H."/>
            <person name="Kwon J.K."/>
            <person name="Shin C."/>
            <person name="Lim J.Y."/>
            <person name="Park J.H."/>
            <person name="Huh J.H."/>
            <person name="Kim J.S."/>
            <person name="Kim B.D."/>
            <person name="Cohen O."/>
            <person name="Paran I."/>
            <person name="Suh M.C."/>
            <person name="Lee S.B."/>
            <person name="Kim Y.K."/>
            <person name="Shin Y."/>
            <person name="Noh S.J."/>
            <person name="Park J."/>
            <person name="Seo Y.S."/>
            <person name="Kwon S.Y."/>
            <person name="Kim H.A."/>
            <person name="Park J.M."/>
            <person name="Kim H.J."/>
            <person name="Choi S.B."/>
            <person name="Bosland P.W."/>
            <person name="Reeves G."/>
            <person name="Jo S.H."/>
            <person name="Lee B.W."/>
            <person name="Cho H.T."/>
            <person name="Choi H.S."/>
            <person name="Lee M.S."/>
            <person name="Yu Y."/>
            <person name="Do Choi Y."/>
            <person name="Park B.S."/>
            <person name="van Deynze A."/>
            <person name="Ashrafi H."/>
            <person name="Hill T."/>
            <person name="Kim W.T."/>
            <person name="Pai H.S."/>
            <person name="Ahn H.K."/>
            <person name="Yeam I."/>
            <person name="Giovannoni J.J."/>
            <person name="Rose J.K."/>
            <person name="Sorensen I."/>
            <person name="Lee S.J."/>
            <person name="Kim R.W."/>
            <person name="Choi I.Y."/>
            <person name="Choi B.S."/>
            <person name="Lim J.S."/>
            <person name="Lee Y.H."/>
            <person name="Choi D."/>
        </authorList>
    </citation>
    <scope>NUCLEOTIDE SEQUENCE [LARGE SCALE GENOMIC DNA]</scope>
    <source>
        <strain evidence="2">cv. CM334</strain>
    </source>
</reference>
<dbReference type="Pfam" id="PF13181">
    <property type="entry name" value="TPR_8"/>
    <property type="match status" value="1"/>
</dbReference>
<proteinExistence type="predicted"/>
<evidence type="ECO:0000313" key="1">
    <source>
        <dbReference type="EMBL" id="PHT81058.1"/>
    </source>
</evidence>
<dbReference type="InterPro" id="IPR011990">
    <property type="entry name" value="TPR-like_helical_dom_sf"/>
</dbReference>
<accession>A0A2G2ZGE0</accession>
<dbReference type="SUPFAM" id="SSF48452">
    <property type="entry name" value="TPR-like"/>
    <property type="match status" value="2"/>
</dbReference>
<dbReference type="GO" id="GO:0016757">
    <property type="term" value="F:glycosyltransferase activity"/>
    <property type="evidence" value="ECO:0007669"/>
    <property type="project" value="InterPro"/>
</dbReference>
<dbReference type="EMBL" id="AYRZ02000005">
    <property type="protein sequence ID" value="PHT81058.1"/>
    <property type="molecule type" value="Genomic_DNA"/>
</dbReference>
<dbReference type="InterPro" id="IPR037919">
    <property type="entry name" value="OGT"/>
</dbReference>
<reference evidence="1 2" key="2">
    <citation type="journal article" date="2017" name="Genome Biol.">
        <title>New reference genome sequences of hot pepper reveal the massive evolution of plant disease-resistance genes by retroduplication.</title>
        <authorList>
            <person name="Kim S."/>
            <person name="Park J."/>
            <person name="Yeom S.I."/>
            <person name="Kim Y.M."/>
            <person name="Seo E."/>
            <person name="Kim K.T."/>
            <person name="Kim M.S."/>
            <person name="Lee J.M."/>
            <person name="Cheong K."/>
            <person name="Shin H.S."/>
            <person name="Kim S.B."/>
            <person name="Han K."/>
            <person name="Lee J."/>
            <person name="Park M."/>
            <person name="Lee H.A."/>
            <person name="Lee H.Y."/>
            <person name="Lee Y."/>
            <person name="Oh S."/>
            <person name="Lee J.H."/>
            <person name="Choi E."/>
            <person name="Choi E."/>
            <person name="Lee S.E."/>
            <person name="Jeon J."/>
            <person name="Kim H."/>
            <person name="Choi G."/>
            <person name="Song H."/>
            <person name="Lee J."/>
            <person name="Lee S.C."/>
            <person name="Kwon J.K."/>
            <person name="Lee H.Y."/>
            <person name="Koo N."/>
            <person name="Hong Y."/>
            <person name="Kim R.W."/>
            <person name="Kang W.H."/>
            <person name="Huh J.H."/>
            <person name="Kang B.C."/>
            <person name="Yang T.J."/>
            <person name="Lee Y.H."/>
            <person name="Bennetzen J.L."/>
            <person name="Choi D."/>
        </authorList>
    </citation>
    <scope>NUCLEOTIDE SEQUENCE [LARGE SCALE GENOMIC DNA]</scope>
    <source>
        <strain evidence="2">cv. CM334</strain>
    </source>
</reference>
<organism evidence="1 2">
    <name type="scientific">Capsicum annuum</name>
    <name type="common">Capsicum pepper</name>
    <dbReference type="NCBI Taxonomy" id="4072"/>
    <lineage>
        <taxon>Eukaryota</taxon>
        <taxon>Viridiplantae</taxon>
        <taxon>Streptophyta</taxon>
        <taxon>Embryophyta</taxon>
        <taxon>Tracheophyta</taxon>
        <taxon>Spermatophyta</taxon>
        <taxon>Magnoliopsida</taxon>
        <taxon>eudicotyledons</taxon>
        <taxon>Gunneridae</taxon>
        <taxon>Pentapetalae</taxon>
        <taxon>asterids</taxon>
        <taxon>lamiids</taxon>
        <taxon>Solanales</taxon>
        <taxon>Solanaceae</taxon>
        <taxon>Solanoideae</taxon>
        <taxon>Capsiceae</taxon>
        <taxon>Capsicum</taxon>
    </lineage>
</organism>
<dbReference type="STRING" id="4072.A0A2G2ZGE0"/>
<dbReference type="GO" id="GO:0006493">
    <property type="term" value="P:protein O-linked glycosylation"/>
    <property type="evidence" value="ECO:0007669"/>
    <property type="project" value="InterPro"/>
</dbReference>